<dbReference type="KEGG" id="mfm:MfeM64YM_0249"/>
<dbReference type="InterPro" id="IPR005146">
    <property type="entry name" value="B3/B4_tRNA-bd"/>
</dbReference>
<dbReference type="InterPro" id="IPR020825">
    <property type="entry name" value="Phe-tRNA_synthase-like_B3/B4"/>
</dbReference>
<organism evidence="2 3">
    <name type="scientific">Mycoplasmopsis fermentans (strain M64)</name>
    <name type="common">Mycoplasma fermentans</name>
    <dbReference type="NCBI Taxonomy" id="943945"/>
    <lineage>
        <taxon>Bacteria</taxon>
        <taxon>Bacillati</taxon>
        <taxon>Mycoplasmatota</taxon>
        <taxon>Mycoplasmoidales</taxon>
        <taxon>Metamycoplasmataceae</taxon>
        <taxon>Mycoplasmopsis</taxon>
    </lineage>
</organism>
<proteinExistence type="predicted"/>
<evidence type="ECO:0000313" key="2">
    <source>
        <dbReference type="EMBL" id="ADV34254.1"/>
    </source>
</evidence>
<accession>A0AB32XB04</accession>
<dbReference type="Pfam" id="PF03483">
    <property type="entry name" value="B3_4"/>
    <property type="match status" value="1"/>
</dbReference>
<name>A0AB32XB04_MYCFM</name>
<dbReference type="GO" id="GO:0004826">
    <property type="term" value="F:phenylalanine-tRNA ligase activity"/>
    <property type="evidence" value="ECO:0007669"/>
    <property type="project" value="InterPro"/>
</dbReference>
<dbReference type="SMART" id="SM00873">
    <property type="entry name" value="B3_4"/>
    <property type="match status" value="1"/>
</dbReference>
<dbReference type="SUPFAM" id="SSF56037">
    <property type="entry name" value="PheT/TilS domain"/>
    <property type="match status" value="1"/>
</dbReference>
<dbReference type="PANTHER" id="PTHR39209">
    <property type="match status" value="1"/>
</dbReference>
<dbReference type="AlphaFoldDB" id="A0AB32XB04"/>
<dbReference type="EMBL" id="CP002458">
    <property type="protein sequence ID" value="ADV34254.1"/>
    <property type="molecule type" value="Genomic_DNA"/>
</dbReference>
<dbReference type="Gene3D" id="3.50.40.10">
    <property type="entry name" value="Phenylalanyl-trna Synthetase, Chain B, domain 3"/>
    <property type="match status" value="1"/>
</dbReference>
<dbReference type="GO" id="GO:0003723">
    <property type="term" value="F:RNA binding"/>
    <property type="evidence" value="ECO:0007669"/>
    <property type="project" value="InterPro"/>
</dbReference>
<dbReference type="PANTHER" id="PTHR39209:SF2">
    <property type="entry name" value="CYTOPLASMIC PROTEIN"/>
    <property type="match status" value="1"/>
</dbReference>
<evidence type="ECO:0000313" key="3">
    <source>
        <dbReference type="Proteomes" id="UP000007473"/>
    </source>
</evidence>
<feature type="domain" description="B3/B4 tRNA-binding" evidence="1">
    <location>
        <begin position="65"/>
        <end position="217"/>
    </location>
</feature>
<dbReference type="RefSeq" id="WP_013526751.1">
    <property type="nucleotide sequence ID" value="NC_014921.1"/>
</dbReference>
<reference evidence="2 3" key="1">
    <citation type="journal article" date="2011" name="J. Bacteriol.">
        <title>Genome sequence of the repetitive-sequence-rich Mycoplasma fermentans strain M64.</title>
        <authorList>
            <person name="Shu H.W."/>
            <person name="Liu T.T."/>
            <person name="Chang H.Y."/>
            <person name="Liu Y.M."/>
            <person name="Wu K.M."/>
            <person name="Shu H.Y."/>
            <person name="Tsai S.F."/>
            <person name="Hsiao K.J."/>
            <person name="Hu W.S."/>
            <person name="Ng W.V."/>
        </authorList>
    </citation>
    <scope>NUCLEOTIDE SEQUENCE [LARGE SCALE GENOMIC DNA]</scope>
    <source>
        <strain evidence="2 3">M64</strain>
    </source>
</reference>
<sequence length="235" mass="26728">MSKFIIDKSFFELFPQAKLGVVLINDIKSNSNSPKELQDYLRKSTWLAKDHLTSAIFSDNEVVRIYRDAYSKFNCMKKARSSVEMMLKRASKDAQFSSINPLVDIYNSVGLRFAFPCGAEDINKFSGNLILGITKGGNEFYRINSTENEPALAGELCYYDDKGAVCRNFNWQDGERTKIDENTKKAFCVIELLDTNRLNDLNEALKTLAQLFNKYLGAKCTIHLLDINNSKIELI</sequence>
<gene>
    <name evidence="2" type="ordered locus">MfeM64YM_0249</name>
</gene>
<evidence type="ECO:0000259" key="1">
    <source>
        <dbReference type="SMART" id="SM00873"/>
    </source>
</evidence>
<dbReference type="Proteomes" id="UP000007473">
    <property type="component" value="Chromosome"/>
</dbReference>
<protein>
    <recommendedName>
        <fullName evidence="1">B3/B4 tRNA-binding domain-containing protein</fullName>
    </recommendedName>
</protein>